<protein>
    <submittedName>
        <fullName evidence="3">DEP domain-containing protein</fullName>
    </submittedName>
</protein>
<evidence type="ECO:0000259" key="2">
    <source>
        <dbReference type="Pfam" id="PF12257"/>
    </source>
</evidence>
<feature type="region of interest" description="Disordered" evidence="1">
    <location>
        <begin position="814"/>
        <end position="833"/>
    </location>
</feature>
<dbReference type="Pfam" id="PF12257">
    <property type="entry name" value="IML1"/>
    <property type="match status" value="2"/>
</dbReference>
<feature type="region of interest" description="Disordered" evidence="1">
    <location>
        <begin position="493"/>
        <end position="520"/>
    </location>
</feature>
<gene>
    <name evidence="3" type="ORF">FVE85_5436</name>
</gene>
<feature type="compositionally biased region" description="Polar residues" evidence="1">
    <location>
        <begin position="821"/>
        <end position="833"/>
    </location>
</feature>
<dbReference type="GO" id="GO:1904262">
    <property type="term" value="P:negative regulation of TORC1 signaling"/>
    <property type="evidence" value="ECO:0007669"/>
    <property type="project" value="TreeGrafter"/>
</dbReference>
<dbReference type="InterPro" id="IPR027244">
    <property type="entry name" value="IML1"/>
</dbReference>
<sequence length="1720" mass="190690">MICVRPGSCLSTRTPAAAGAPAPKRVPTSNSGTVRRDTAPRLIQRVAAIFAHCRKPRSHVRRRPVPPLLSNRPRFIDLPLAFSSSFVSLFQNLINKLNIVIIMIILFFSERCACVWRVGAKWDCACLCAWQESPLSMNAATFSLRLHDKSYQNGAELLLNPHHFPHLRSGDLVQLVLVAGNAKDDSAGSTSSGLPVPAAGAGGTASSGTPQTGVVRPSQLTRVVAGGGPSPPVSRRVSLSSPETELGQASLSSDLVLQVEFLAPTSGKNVAQVSVLNTVAELFGLSSYSPVLVRKVHEESFRLDFMELTFVDQYISSSEMWRLKLVLSNSAVHLRKLISRGDVFAQVNELLRSGQRVRSGFITHDTKLAFRSLSCRIFWLVQLSREMWYFSRDGRLYFELLLDFLQSVIANWRERGVKHKLTIVFFARMFYEDGASQPPASQDFYEVVFDVPRVSDYLKSRPDFVRRLKERFYSFAERIGWDVCQDIYKTHPTSVREDSSESSGGEDANRGLGQSLRPRRKKMAKASNRFVELKKELQAQLSDSQTARFSSARGERMGINSSAQRGNLLEAINTALSAMGNVNADRSFKLTGKSIVVFTAGNGIMTVDRSIAKLTKLRMIESGISCDIISMAFPPPYICPLFIYTDSKMPSGTGASVASDTGSDKWVEPNTVFRHGFFPESELRKSFQKGGGGGGIHSPAATTTSVSTSSVIDSLRAGDTGGFVSGSATLGNQSASSASGPGSNCAARETRPLKKYGVPGLWLHVRFIDAKLEEKLEMIEPSSMFFDLHHSKMFFPNREKTFHTMSASTAHDAKGAAGLASDTQPSVRTQSPIDHSWSRGAEAMMAYDSKLFQKQGTTRMSLHAANAAAPLRQGVFSPQPASAIQPSAAGADGPASRLTLERLENMQQHHQQNADDSVQTLLGRDQAVTPTGNKSPLPVGQGKGSTVRQQNLHHSHASMSLLAHVLRRNRATVNEEETRAHSQSTRTPSKVSFSPQASELNLDKLPENQQHQQLLHQDQQMQQSQQQRQQIHQRGLQARPSALDMAKMSRVRSSRSFRNLSNAVTPGALGHQSPQVLHHSAFNPLRIDESEAFVTSRRSTNRRRWAHALPVWDQNLVMVGTKWVHEGSTIGWEQMDKRRVAAGASSIEAHQGVDGGSAVFASPGSREMNKLRSSNDSMSTYELMHFGLRAWMWKSLVQPAVLPLTTDYAPDLALLQQDTFVQYVHTLFLPRTSDGVYGDSTRALLKELVCQRMVMDYQVVVGASDELFVKNLDSRELYEKSLRRADQYRFNSLRTSNARMNSSMLGTTRCLLTKGREYHELLLRPENLSVEVRRYVQRTKRIQASTNVEYDFSLWNAALGCFSSRRINLMCRQENEIKWNNLDQLLVSGYATYGDLDASDLEAFGCRNVSFMLTPPVKPYRRGARSNLVEWQGALDAFQNFVGWLKAKYRGDKSRSFSVRSVQYDASDTRDPNPRGVWVDYTQRVASSSEGPDITPRRLTKLDMGAQKSGGGYDSDWLVVTYDPYYRPDMCFRLDIAWVTCGGNLVSDFADLCVRKARTFGLSMVQIPRIFLSCELSPLHTEIELSLSVLQGLVIPLLLLDDALGFCVLECSGPSAPLYEKRESKMEEATSMFIHKSACICARLSEIRPNLARADQGVRNLVDKCAYQLVISQSPLVGSESHLASEVLCELLLRVEHSLDARYCAALFLDEIIDGALASL</sequence>
<reference evidence="4" key="1">
    <citation type="journal article" date="2019" name="Nat. Commun.">
        <title>Expansion of phycobilisome linker gene families in mesophilic red algae.</title>
        <authorList>
            <person name="Lee J."/>
            <person name="Kim D."/>
            <person name="Bhattacharya D."/>
            <person name="Yoon H.S."/>
        </authorList>
    </citation>
    <scope>NUCLEOTIDE SEQUENCE [LARGE SCALE GENOMIC DNA]</scope>
    <source>
        <strain evidence="4">CCMP 1328</strain>
    </source>
</reference>
<accession>A0A5J4Z1X3</accession>
<feature type="compositionally biased region" description="Low complexity" evidence="1">
    <location>
        <begin position="1010"/>
        <end position="1037"/>
    </location>
</feature>
<keyword evidence="4" id="KW-1185">Reference proteome</keyword>
<evidence type="ECO:0000313" key="4">
    <source>
        <dbReference type="Proteomes" id="UP000324585"/>
    </source>
</evidence>
<dbReference type="GO" id="GO:1990130">
    <property type="term" value="C:GATOR1 complex"/>
    <property type="evidence" value="ECO:0007669"/>
    <property type="project" value="TreeGrafter"/>
</dbReference>
<dbReference type="PANTHER" id="PTHR13179">
    <property type="entry name" value="DEP DOMAIN CONTAINING PROTEIN 5"/>
    <property type="match status" value="1"/>
</dbReference>
<feature type="compositionally biased region" description="Polar residues" evidence="1">
    <location>
        <begin position="981"/>
        <end position="995"/>
    </location>
</feature>
<name>A0A5J4Z1X3_PORPP</name>
<dbReference type="EMBL" id="VRMN01000001">
    <property type="protein sequence ID" value="KAA8497851.1"/>
    <property type="molecule type" value="Genomic_DNA"/>
</dbReference>
<dbReference type="PANTHER" id="PTHR13179:SF8">
    <property type="entry name" value="GATOR COMPLEX PROTEIN DEPDC5"/>
    <property type="match status" value="1"/>
</dbReference>
<dbReference type="GO" id="GO:0010508">
    <property type="term" value="P:positive regulation of autophagy"/>
    <property type="evidence" value="ECO:0007669"/>
    <property type="project" value="TreeGrafter"/>
</dbReference>
<evidence type="ECO:0000313" key="3">
    <source>
        <dbReference type="EMBL" id="KAA8497851.1"/>
    </source>
</evidence>
<feature type="region of interest" description="Disordered" evidence="1">
    <location>
        <begin position="1010"/>
        <end position="1044"/>
    </location>
</feature>
<dbReference type="GO" id="GO:0005096">
    <property type="term" value="F:GTPase activator activity"/>
    <property type="evidence" value="ECO:0007669"/>
    <property type="project" value="InterPro"/>
</dbReference>
<feature type="region of interest" description="Disordered" evidence="1">
    <location>
        <begin position="972"/>
        <end position="995"/>
    </location>
</feature>
<feature type="region of interest" description="Disordered" evidence="1">
    <location>
        <begin position="13"/>
        <end position="34"/>
    </location>
</feature>
<feature type="region of interest" description="Disordered" evidence="1">
    <location>
        <begin position="222"/>
        <end position="241"/>
    </location>
</feature>
<dbReference type="InterPro" id="IPR048255">
    <property type="entry name" value="IML1_N"/>
</dbReference>
<comment type="caution">
    <text evidence="3">The sequence shown here is derived from an EMBL/GenBank/DDBJ whole genome shotgun (WGS) entry which is preliminary data.</text>
</comment>
<feature type="region of interest" description="Disordered" evidence="1">
    <location>
        <begin position="186"/>
        <end position="217"/>
    </location>
</feature>
<feature type="domain" description="Vacuolar membrane-associated protein Iml1 N-terminal" evidence="2">
    <location>
        <begin position="527"/>
        <end position="644"/>
    </location>
</feature>
<organism evidence="3 4">
    <name type="scientific">Porphyridium purpureum</name>
    <name type="common">Red alga</name>
    <name type="synonym">Porphyridium cruentum</name>
    <dbReference type="NCBI Taxonomy" id="35688"/>
    <lineage>
        <taxon>Eukaryota</taxon>
        <taxon>Rhodophyta</taxon>
        <taxon>Bangiophyceae</taxon>
        <taxon>Porphyridiales</taxon>
        <taxon>Porphyridiaceae</taxon>
        <taxon>Porphyridium</taxon>
    </lineage>
</organism>
<dbReference type="OrthoDB" id="39497at2759"/>
<feature type="region of interest" description="Disordered" evidence="1">
    <location>
        <begin position="927"/>
        <end position="951"/>
    </location>
</feature>
<proteinExistence type="predicted"/>
<dbReference type="Proteomes" id="UP000324585">
    <property type="component" value="Unassembled WGS sequence"/>
</dbReference>
<feature type="domain" description="Vacuolar membrane-associated protein Iml1 N-terminal" evidence="2">
    <location>
        <begin position="306"/>
        <end position="481"/>
    </location>
</feature>
<evidence type="ECO:0000256" key="1">
    <source>
        <dbReference type="SAM" id="MobiDB-lite"/>
    </source>
</evidence>